<evidence type="ECO:0000313" key="2">
    <source>
        <dbReference type="Proteomes" id="UP000789342"/>
    </source>
</evidence>
<dbReference type="Proteomes" id="UP000789342">
    <property type="component" value="Unassembled WGS sequence"/>
</dbReference>
<proteinExistence type="predicted"/>
<feature type="non-terminal residue" evidence="1">
    <location>
        <position position="72"/>
    </location>
</feature>
<name>A0A9N8ZXE9_9GLOM</name>
<keyword evidence="2" id="KW-1185">Reference proteome</keyword>
<gene>
    <name evidence="1" type="ORF">AMORRO_LOCUS3678</name>
</gene>
<organism evidence="1 2">
    <name type="scientific">Acaulospora morrowiae</name>
    <dbReference type="NCBI Taxonomy" id="94023"/>
    <lineage>
        <taxon>Eukaryota</taxon>
        <taxon>Fungi</taxon>
        <taxon>Fungi incertae sedis</taxon>
        <taxon>Mucoromycota</taxon>
        <taxon>Glomeromycotina</taxon>
        <taxon>Glomeromycetes</taxon>
        <taxon>Diversisporales</taxon>
        <taxon>Acaulosporaceae</taxon>
        <taxon>Acaulospora</taxon>
    </lineage>
</organism>
<sequence length="72" mass="8788">MHKVNKYISKFHNFTNYIRRLQPVFEELKKVFEFRGKPFLAPEPDITTRWNSTYNMIIKLQEIREMIDILVA</sequence>
<dbReference type="EMBL" id="CAJVPV010001843">
    <property type="protein sequence ID" value="CAG8510019.1"/>
    <property type="molecule type" value="Genomic_DNA"/>
</dbReference>
<reference evidence="1" key="1">
    <citation type="submission" date="2021-06" db="EMBL/GenBank/DDBJ databases">
        <authorList>
            <person name="Kallberg Y."/>
            <person name="Tangrot J."/>
            <person name="Rosling A."/>
        </authorList>
    </citation>
    <scope>NUCLEOTIDE SEQUENCE</scope>
    <source>
        <strain evidence="1">CL551</strain>
    </source>
</reference>
<comment type="caution">
    <text evidence="1">The sequence shown here is derived from an EMBL/GenBank/DDBJ whole genome shotgun (WGS) entry which is preliminary data.</text>
</comment>
<protein>
    <submittedName>
        <fullName evidence="1">13193_t:CDS:1</fullName>
    </submittedName>
</protein>
<dbReference type="AlphaFoldDB" id="A0A9N8ZXE9"/>
<accession>A0A9N8ZXE9</accession>
<dbReference type="OrthoDB" id="2446524at2759"/>
<evidence type="ECO:0000313" key="1">
    <source>
        <dbReference type="EMBL" id="CAG8510019.1"/>
    </source>
</evidence>